<dbReference type="InterPro" id="IPR036259">
    <property type="entry name" value="MFS_trans_sf"/>
</dbReference>
<feature type="transmembrane region" description="Helical" evidence="7">
    <location>
        <begin position="62"/>
        <end position="85"/>
    </location>
</feature>
<dbReference type="PROSITE" id="PS50850">
    <property type="entry name" value="MFS"/>
    <property type="match status" value="1"/>
</dbReference>
<feature type="transmembrane region" description="Helical" evidence="7">
    <location>
        <begin position="286"/>
        <end position="304"/>
    </location>
</feature>
<dbReference type="Gene3D" id="1.20.1720.10">
    <property type="entry name" value="Multidrug resistance protein D"/>
    <property type="match status" value="1"/>
</dbReference>
<dbReference type="PANTHER" id="PTHR42718">
    <property type="entry name" value="MAJOR FACILITATOR SUPERFAMILY MULTIDRUG TRANSPORTER MFSC"/>
    <property type="match status" value="1"/>
</dbReference>
<evidence type="ECO:0000256" key="4">
    <source>
        <dbReference type="ARBA" id="ARBA00022692"/>
    </source>
</evidence>
<evidence type="ECO:0000256" key="7">
    <source>
        <dbReference type="SAM" id="Phobius"/>
    </source>
</evidence>
<dbReference type="InterPro" id="IPR005829">
    <property type="entry name" value="Sugar_transporter_CS"/>
</dbReference>
<keyword evidence="2" id="KW-0813">Transport</keyword>
<feature type="transmembrane region" description="Helical" evidence="7">
    <location>
        <begin position="418"/>
        <end position="434"/>
    </location>
</feature>
<accession>A0ABV9IDU7</accession>
<feature type="transmembrane region" description="Helical" evidence="7">
    <location>
        <begin position="316"/>
        <end position="333"/>
    </location>
</feature>
<feature type="transmembrane region" description="Helical" evidence="7">
    <location>
        <begin position="150"/>
        <end position="170"/>
    </location>
</feature>
<name>A0ABV9IDU7_9DEIO</name>
<keyword evidence="4 7" id="KW-0812">Transmembrane</keyword>
<comment type="caution">
    <text evidence="9">The sequence shown here is derived from an EMBL/GenBank/DDBJ whole genome shotgun (WGS) entry which is preliminary data.</text>
</comment>
<organism evidence="9 10">
    <name type="scientific">Deinococcus hohokamensis</name>
    <dbReference type="NCBI Taxonomy" id="309883"/>
    <lineage>
        <taxon>Bacteria</taxon>
        <taxon>Thermotogati</taxon>
        <taxon>Deinococcota</taxon>
        <taxon>Deinococci</taxon>
        <taxon>Deinococcales</taxon>
        <taxon>Deinococcaceae</taxon>
        <taxon>Deinococcus</taxon>
    </lineage>
</organism>
<dbReference type="Gene3D" id="1.20.1250.20">
    <property type="entry name" value="MFS general substrate transporter like domains"/>
    <property type="match status" value="1"/>
</dbReference>
<keyword evidence="5 7" id="KW-1133">Transmembrane helix</keyword>
<evidence type="ECO:0000259" key="8">
    <source>
        <dbReference type="PROSITE" id="PS50850"/>
    </source>
</evidence>
<feature type="transmembrane region" description="Helical" evidence="7">
    <location>
        <begin position="208"/>
        <end position="231"/>
    </location>
</feature>
<feature type="transmembrane region" description="Helical" evidence="7">
    <location>
        <begin position="252"/>
        <end position="274"/>
    </location>
</feature>
<keyword evidence="6 7" id="KW-0472">Membrane</keyword>
<sequence length="443" mass="46887">MAVFLVSLDSTVLYAGFSSIHAAFPGTEATDLSWVLNAYTIMFAALLVPAGRAADLYGRKRLFAAGLAIFLLASLACGLASSVPVLVAARAVQGLGAALLMPASLSIVLAVFPPAQRRLAVGLWGATGGLAAALGPIVGSFLVAALGWPWAFYLNLPLGVWALWRTWTILPAHGGNPGRQRLDPVGILLLIAGTSALTWGLIQTDPVGWGSPAVLGAFALGALCLSAFVRWSVRHPHAVVDLTLFRHPVFRFANLATFTFNVAFSMMFFGFFLFLTQAWHYTLPQAGLAITPGPLVVILVAVVAGRHVSHIPPWKLLVLGCLVFAAGVLWLDLHVASRPNYLQIWLPAMLLTGIGVGFLQPGLTAAVASSLDAPRFGMGASVNQAVRQLGNVFGVAFTALLLTGGMPDGSAYHQHERVQLFLTFVTLLFCLGVRPDRPGAPKD</sequence>
<feature type="transmembrane region" description="Helical" evidence="7">
    <location>
        <begin position="119"/>
        <end position="144"/>
    </location>
</feature>
<feature type="transmembrane region" description="Helical" evidence="7">
    <location>
        <begin position="345"/>
        <end position="368"/>
    </location>
</feature>
<keyword evidence="3" id="KW-1003">Cell membrane</keyword>
<dbReference type="SUPFAM" id="SSF103473">
    <property type="entry name" value="MFS general substrate transporter"/>
    <property type="match status" value="1"/>
</dbReference>
<evidence type="ECO:0000256" key="1">
    <source>
        <dbReference type="ARBA" id="ARBA00004651"/>
    </source>
</evidence>
<evidence type="ECO:0000256" key="2">
    <source>
        <dbReference type="ARBA" id="ARBA00022448"/>
    </source>
</evidence>
<proteinExistence type="predicted"/>
<comment type="subcellular location">
    <subcellularLocation>
        <location evidence="1">Cell membrane</location>
        <topology evidence="1">Multi-pass membrane protein</topology>
    </subcellularLocation>
</comment>
<reference evidence="10" key="1">
    <citation type="journal article" date="2019" name="Int. J. Syst. Evol. Microbiol.">
        <title>The Global Catalogue of Microorganisms (GCM) 10K type strain sequencing project: providing services to taxonomists for standard genome sequencing and annotation.</title>
        <authorList>
            <consortium name="The Broad Institute Genomics Platform"/>
            <consortium name="The Broad Institute Genome Sequencing Center for Infectious Disease"/>
            <person name="Wu L."/>
            <person name="Ma J."/>
        </authorList>
    </citation>
    <scope>NUCLEOTIDE SEQUENCE [LARGE SCALE GENOMIC DNA]</scope>
    <source>
        <strain evidence="10">CCUG 55995</strain>
    </source>
</reference>
<dbReference type="Pfam" id="PF07690">
    <property type="entry name" value="MFS_1"/>
    <property type="match status" value="1"/>
</dbReference>
<dbReference type="PROSITE" id="PS00216">
    <property type="entry name" value="SUGAR_TRANSPORT_1"/>
    <property type="match status" value="1"/>
</dbReference>
<protein>
    <submittedName>
        <fullName evidence="9">MFS transporter</fullName>
    </submittedName>
</protein>
<dbReference type="EMBL" id="JBHSEI010000015">
    <property type="protein sequence ID" value="MFC4640143.1"/>
    <property type="molecule type" value="Genomic_DNA"/>
</dbReference>
<dbReference type="RefSeq" id="WP_380063128.1">
    <property type="nucleotide sequence ID" value="NZ_JBHSEI010000015.1"/>
</dbReference>
<dbReference type="Proteomes" id="UP001595952">
    <property type="component" value="Unassembled WGS sequence"/>
</dbReference>
<evidence type="ECO:0000256" key="5">
    <source>
        <dbReference type="ARBA" id="ARBA00022989"/>
    </source>
</evidence>
<evidence type="ECO:0000256" key="6">
    <source>
        <dbReference type="ARBA" id="ARBA00023136"/>
    </source>
</evidence>
<dbReference type="NCBIfam" id="TIGR00711">
    <property type="entry name" value="efflux_EmrB"/>
    <property type="match status" value="1"/>
</dbReference>
<dbReference type="InterPro" id="IPR011701">
    <property type="entry name" value="MFS"/>
</dbReference>
<feature type="transmembrane region" description="Helical" evidence="7">
    <location>
        <begin position="182"/>
        <end position="202"/>
    </location>
</feature>
<evidence type="ECO:0000313" key="9">
    <source>
        <dbReference type="EMBL" id="MFC4640143.1"/>
    </source>
</evidence>
<feature type="transmembrane region" description="Helical" evidence="7">
    <location>
        <begin position="32"/>
        <end position="50"/>
    </location>
</feature>
<feature type="transmembrane region" description="Helical" evidence="7">
    <location>
        <begin position="91"/>
        <end position="112"/>
    </location>
</feature>
<dbReference type="PANTHER" id="PTHR42718:SF48">
    <property type="entry name" value="CONSERVED TWO-DOMAIN MEMBRANE PROTEIN-RELATED"/>
    <property type="match status" value="1"/>
</dbReference>
<feature type="domain" description="Major facilitator superfamily (MFS) profile" evidence="8">
    <location>
        <begin position="1"/>
        <end position="438"/>
    </location>
</feature>
<dbReference type="InterPro" id="IPR020846">
    <property type="entry name" value="MFS_dom"/>
</dbReference>
<keyword evidence="10" id="KW-1185">Reference proteome</keyword>
<evidence type="ECO:0000313" key="10">
    <source>
        <dbReference type="Proteomes" id="UP001595952"/>
    </source>
</evidence>
<dbReference type="PRINTS" id="PR01036">
    <property type="entry name" value="TCRTETB"/>
</dbReference>
<evidence type="ECO:0000256" key="3">
    <source>
        <dbReference type="ARBA" id="ARBA00022475"/>
    </source>
</evidence>
<feature type="transmembrane region" description="Helical" evidence="7">
    <location>
        <begin position="389"/>
        <end position="406"/>
    </location>
</feature>
<dbReference type="CDD" id="cd17321">
    <property type="entry name" value="MFS_MMR_MDR_like"/>
    <property type="match status" value="1"/>
</dbReference>
<dbReference type="InterPro" id="IPR004638">
    <property type="entry name" value="EmrB-like"/>
</dbReference>
<gene>
    <name evidence="9" type="ORF">ACFO0D_17585</name>
</gene>